<dbReference type="Pfam" id="PF09336">
    <property type="entry name" value="Vps4_C"/>
    <property type="match status" value="1"/>
</dbReference>
<dbReference type="InterPro" id="IPR003960">
    <property type="entry name" value="ATPase_AAA_CS"/>
</dbReference>
<evidence type="ECO:0000256" key="2">
    <source>
        <dbReference type="ARBA" id="ARBA00006914"/>
    </source>
</evidence>
<keyword evidence="5 13" id="KW-0813">Transport</keyword>
<feature type="domain" description="AAA+ ATPase" evidence="15">
    <location>
        <begin position="1333"/>
        <end position="1482"/>
    </location>
</feature>
<evidence type="ECO:0000256" key="7">
    <source>
        <dbReference type="ARBA" id="ARBA00022840"/>
    </source>
</evidence>
<comment type="function">
    <text evidence="13">Acts as component of the peripheral membrane COG complex that is involved in intra-Golgi protein trafficking. COG is located at the cis-Golgi, and regulates tethering of retrograde intra-Golgi vesicles and possibly a number of other membrane trafficking events.</text>
</comment>
<dbReference type="Pfam" id="PF06419">
    <property type="entry name" value="COG6_N"/>
    <property type="match status" value="1"/>
</dbReference>
<dbReference type="STRING" id="1093900.A0A507ASZ3"/>
<comment type="similarity">
    <text evidence="3 13">Belongs to the COG6 family.</text>
</comment>
<dbReference type="InterPro" id="IPR003593">
    <property type="entry name" value="AAA+_ATPase"/>
</dbReference>
<organism evidence="16 17">
    <name type="scientific">Thyridium curvatum</name>
    <dbReference type="NCBI Taxonomy" id="1093900"/>
    <lineage>
        <taxon>Eukaryota</taxon>
        <taxon>Fungi</taxon>
        <taxon>Dikarya</taxon>
        <taxon>Ascomycota</taxon>
        <taxon>Pezizomycotina</taxon>
        <taxon>Sordariomycetes</taxon>
        <taxon>Sordariomycetidae</taxon>
        <taxon>Thyridiales</taxon>
        <taxon>Thyridiaceae</taxon>
        <taxon>Thyridium</taxon>
    </lineage>
</organism>
<evidence type="ECO:0000256" key="1">
    <source>
        <dbReference type="ARBA" id="ARBA00004395"/>
    </source>
</evidence>
<evidence type="ECO:0000256" key="14">
    <source>
        <dbReference type="SAM" id="MobiDB-lite"/>
    </source>
</evidence>
<dbReference type="InterPro" id="IPR041569">
    <property type="entry name" value="AAA_lid_3"/>
</dbReference>
<feature type="region of interest" description="Disordered" evidence="14">
    <location>
        <begin position="1120"/>
        <end position="1268"/>
    </location>
</feature>
<sequence>MSSARSPPEHPSVHPHVAVGAEPRSPPITGSSMALRGLHPLSSKVNTVLSTSYADTDFRDSLHLLDQRSIQNTGEARRRLRLDLQKEVIECNGDIVHEFGRVSEQLQRIGSTLESLNKMYSEMRSKVDVAHASTSSVLGEASALMLQRRQAEAKQQLFRSLQTQFVLSENEVACLSMAAEPVDDRFFTTLAKAKKIVKDCEILLGFENQTLGHDILERASKTLDQAFQKLYKWIQREFRTLNLENPQFGARIRRALRVLAERPTLFHNCLDFFAEAREHLLSDSFYVALTGSSTSGREEQSVKPIELAAHDPLRYVGDMLAWTHSAAVSEREALEVLFVSEGGEIAKGIQAGRDHEIWRLVDSEEEPGEPAFDAIKALNDLVDRNVSGAARILRQRVEQVIQSNEEIILAYKLANLLNFYRVTFVKLLGDQSVLVESLSSLEAEALRQFRSLMRDYIAALQGDLQHTPTDLGSPDFLQEALEQLHAILKTYDTSLTSSASREVDFLPILGEAFDPFIQGCHNIARDIGQPGSSIFLINCLLAAKAVLLPFDFTEGRVRALQDEIRQESQTLAESQYRFFREESGLDGILTETTSVTTSKEDLSRLKAIEALAPESMVRASQKLDDFLPSALMDALENMKQLQDSGLARQITEDAAERFCEEFEHLEEVLVAADEVKPAGMESTGANIDEQTTSWSWKSTVAKSPAGQWQPHLGWAIWWDPGCVPDTRRHLVASQSQASKNLPALVGRSRWSTQKFSAGGQSSPTYLFTRELGHVPESSTMLQGKGNAANLQGTYDESYLTCSKAVFYESQGNEDEAMRCWKAALGVISNSRDIVRPGGQGSQSETESALTDSLRQLELQCKERIDLLEALRLSREDGPRIQKTNAPSIAEPKAADASSPGWIGNGTIPAISYTQLPRPPLPPRPSLQSRASSKHSTGMGSLVDLGSDVDSTEQSILRPVAGSSSQPTVSRSPSPDKHTLRTTLRTGKLGERFTKPKRRTGSRPASDGPGASRAAALAWSALGFRDRASKSQNTEQASTTLPAIRTPSREDRVVREPGSSRLQWDSHSRRLVASHERDIDPTPGSRHSLDSAVNSRRSRDHASPSASVLSVHAAASALVNNLPTEPTHSAPGRTGKNHIPRHRTAPPPEQPLKTPPPRAGDEKGTSDGGIAERSSSTSDLPSRRIAVKEATTKMGGRHPVPGRHSTSETPAGASTSPGTGSVRDAMRRKGKTKDKGLERDLEYEALQTSGDSDGNESEKGGNAGGGRERRAILRNLPAGIDKDAAKQILNEIVVHGDEVHWGDVAGLEVAKAALREAVVYPFLRPDLFMGLREPARGMLLFGPPGTGKTMLARAVATESKSTFFSISASSLTSKYLGESEKLVRALFSLAKLLAPSIIFVDEIDSLLSQRSSSGEHEATRRLKTEFLIQWSDLQRAAAGRDLADKEQGDPNRVLVLAATNLPWAIDEAARRRFVRRQYIPLPESETRRTQLQALLGHQKHSLTEEDIEKLVSLTDGFSGSDITALAKDAAMGPLRSLGEALLHMTMDDIRAIGFGDFVASLRTIRPSVNKAGLKEYEDWAREFGERGG</sequence>
<dbReference type="GO" id="GO:0005524">
    <property type="term" value="F:ATP binding"/>
    <property type="evidence" value="ECO:0007669"/>
    <property type="project" value="UniProtKB-KW"/>
</dbReference>
<dbReference type="PROSITE" id="PS00674">
    <property type="entry name" value="AAA"/>
    <property type="match status" value="1"/>
</dbReference>
<feature type="compositionally biased region" description="Low complexity" evidence="14">
    <location>
        <begin position="962"/>
        <end position="972"/>
    </location>
</feature>
<dbReference type="OrthoDB" id="272987at2759"/>
<name>A0A507ASZ3_9PEZI</name>
<protein>
    <recommendedName>
        <fullName evidence="4 13">Conserved oligomeric Golgi complex subunit 6</fullName>
        <shortName evidence="13">COG complex subunit 6</shortName>
    </recommendedName>
    <alternativeName>
        <fullName evidence="11 13">Component of oligomeric Golgi complex 6</fullName>
    </alternativeName>
</protein>
<dbReference type="PANTHER" id="PTHR21506:SF0">
    <property type="entry name" value="CONSERVED OLIGOMERIC GOLGI COMPLEX SUBUNIT 6"/>
    <property type="match status" value="1"/>
</dbReference>
<dbReference type="CDD" id="cd19509">
    <property type="entry name" value="RecA-like_VPS4-like"/>
    <property type="match status" value="1"/>
</dbReference>
<dbReference type="FunFam" id="1.10.8.60:FF:000022">
    <property type="entry name" value="Fidgetin like 1"/>
    <property type="match status" value="1"/>
</dbReference>
<dbReference type="InterPro" id="IPR048369">
    <property type="entry name" value="COG6_C"/>
</dbReference>
<evidence type="ECO:0000256" key="13">
    <source>
        <dbReference type="RuleBase" id="RU365075"/>
    </source>
</evidence>
<gene>
    <name evidence="16" type="ORF">E0L32_009225</name>
</gene>
<dbReference type="GeneID" id="41976672"/>
<dbReference type="GO" id="GO:0016887">
    <property type="term" value="F:ATP hydrolysis activity"/>
    <property type="evidence" value="ECO:0007669"/>
    <property type="project" value="InterPro"/>
</dbReference>
<keyword evidence="17" id="KW-1185">Reference proteome</keyword>
<comment type="subcellular location">
    <subcellularLocation>
        <location evidence="1 13">Golgi apparatus membrane</location>
        <topology evidence="1 13">Peripheral membrane protein</topology>
    </subcellularLocation>
</comment>
<feature type="compositionally biased region" description="Polar residues" evidence="14">
    <location>
        <begin position="1206"/>
        <end position="1218"/>
    </location>
</feature>
<dbReference type="RefSeq" id="XP_030991335.1">
    <property type="nucleotide sequence ID" value="XM_031144167.1"/>
</dbReference>
<dbReference type="GO" id="GO:0006891">
    <property type="term" value="P:intra-Golgi vesicle-mediated transport"/>
    <property type="evidence" value="ECO:0007669"/>
    <property type="project" value="UniProtKB-UniRule"/>
</dbReference>
<feature type="compositionally biased region" description="Pro residues" evidence="14">
    <location>
        <begin position="1144"/>
        <end position="1157"/>
    </location>
</feature>
<proteinExistence type="inferred from homology"/>
<evidence type="ECO:0000259" key="15">
    <source>
        <dbReference type="SMART" id="SM00382"/>
    </source>
</evidence>
<evidence type="ECO:0000256" key="9">
    <source>
        <dbReference type="ARBA" id="ARBA00023034"/>
    </source>
</evidence>
<dbReference type="Pfam" id="PF17862">
    <property type="entry name" value="AAA_lid_3"/>
    <property type="match status" value="1"/>
</dbReference>
<keyword evidence="6" id="KW-0547">Nucleotide-binding</keyword>
<reference evidence="16 17" key="1">
    <citation type="submission" date="2019-06" db="EMBL/GenBank/DDBJ databases">
        <title>Draft genome sequence of the filamentous fungus Phialemoniopsis curvata isolated from diesel fuel.</title>
        <authorList>
            <person name="Varaljay V.A."/>
            <person name="Lyon W.J."/>
            <person name="Crouch A.L."/>
            <person name="Drake C.E."/>
            <person name="Hollomon J.M."/>
            <person name="Nadeau L.J."/>
            <person name="Nunn H.S."/>
            <person name="Stevenson B.S."/>
            <person name="Bojanowski C.L."/>
            <person name="Crookes-Goodson W.J."/>
        </authorList>
    </citation>
    <scope>NUCLEOTIDE SEQUENCE [LARGE SCALE GENOMIC DNA]</scope>
    <source>
        <strain evidence="16 17">D216</strain>
    </source>
</reference>
<dbReference type="Pfam" id="PF00004">
    <property type="entry name" value="AAA"/>
    <property type="match status" value="1"/>
</dbReference>
<keyword evidence="9 13" id="KW-0333">Golgi apparatus</keyword>
<dbReference type="FunFam" id="3.40.50.300:FF:000093">
    <property type="entry name" value="Fidgetin-like 1"/>
    <property type="match status" value="1"/>
</dbReference>
<evidence type="ECO:0000256" key="6">
    <source>
        <dbReference type="ARBA" id="ARBA00022741"/>
    </source>
</evidence>
<dbReference type="InParanoid" id="A0A507ASZ3"/>
<evidence type="ECO:0000313" key="17">
    <source>
        <dbReference type="Proteomes" id="UP000319257"/>
    </source>
</evidence>
<dbReference type="SUPFAM" id="SSF52540">
    <property type="entry name" value="P-loop containing nucleoside triphosphate hydrolases"/>
    <property type="match status" value="1"/>
</dbReference>
<dbReference type="InterPro" id="IPR027417">
    <property type="entry name" value="P-loop_NTPase"/>
</dbReference>
<feature type="compositionally biased region" description="Basic residues" evidence="14">
    <location>
        <begin position="1134"/>
        <end position="1143"/>
    </location>
</feature>
<dbReference type="Gene3D" id="3.40.50.300">
    <property type="entry name" value="P-loop containing nucleotide triphosphate hydrolases"/>
    <property type="match status" value="1"/>
</dbReference>
<dbReference type="Pfam" id="PF20653">
    <property type="entry name" value="COG6_C"/>
    <property type="match status" value="1"/>
</dbReference>
<dbReference type="SMART" id="SM01087">
    <property type="entry name" value="COG6"/>
    <property type="match status" value="1"/>
</dbReference>
<dbReference type="Gene3D" id="1.10.8.60">
    <property type="match status" value="1"/>
</dbReference>
<keyword evidence="10 13" id="KW-0472">Membrane</keyword>
<dbReference type="GO" id="GO:0000139">
    <property type="term" value="C:Golgi membrane"/>
    <property type="evidence" value="ECO:0007669"/>
    <property type="project" value="UniProtKB-SubCell"/>
</dbReference>
<evidence type="ECO:0000256" key="5">
    <source>
        <dbReference type="ARBA" id="ARBA00022448"/>
    </source>
</evidence>
<feature type="region of interest" description="Disordered" evidence="14">
    <location>
        <begin position="1"/>
        <end position="33"/>
    </location>
</feature>
<keyword evidence="7" id="KW-0067">ATP-binding</keyword>
<feature type="compositionally biased region" description="Polar residues" evidence="14">
    <location>
        <begin position="1029"/>
        <end position="1040"/>
    </location>
</feature>
<dbReference type="GO" id="GO:0017119">
    <property type="term" value="C:Golgi transport complex"/>
    <property type="evidence" value="ECO:0007669"/>
    <property type="project" value="UniProtKB-UniRule"/>
</dbReference>
<evidence type="ECO:0000256" key="8">
    <source>
        <dbReference type="ARBA" id="ARBA00022927"/>
    </source>
</evidence>
<evidence type="ECO:0000256" key="3">
    <source>
        <dbReference type="ARBA" id="ARBA00011023"/>
    </source>
</evidence>
<dbReference type="GO" id="GO:0015031">
    <property type="term" value="P:protein transport"/>
    <property type="evidence" value="ECO:0007669"/>
    <property type="project" value="UniProtKB-KW"/>
</dbReference>
<feature type="compositionally biased region" description="Basic and acidic residues" evidence="14">
    <location>
        <begin position="1063"/>
        <end position="1079"/>
    </location>
</feature>
<evidence type="ECO:0000256" key="12">
    <source>
        <dbReference type="ARBA" id="ARBA00043873"/>
    </source>
</evidence>
<feature type="compositionally biased region" description="Basic and acidic residues" evidence="14">
    <location>
        <begin position="1232"/>
        <end position="1241"/>
    </location>
</feature>
<dbReference type="InterPro" id="IPR010490">
    <property type="entry name" value="COG6"/>
</dbReference>
<feature type="region of interest" description="Disordered" evidence="14">
    <location>
        <begin position="957"/>
        <end position="1013"/>
    </location>
</feature>
<dbReference type="InterPro" id="IPR048368">
    <property type="entry name" value="COG6_N"/>
</dbReference>
<evidence type="ECO:0000256" key="11">
    <source>
        <dbReference type="ARBA" id="ARBA00031348"/>
    </source>
</evidence>
<comment type="similarity">
    <text evidence="2">Belongs to the AAA ATPase family.</text>
</comment>
<feature type="region of interest" description="Disordered" evidence="14">
    <location>
        <begin position="877"/>
        <end position="945"/>
    </location>
</feature>
<accession>A0A507ASZ3</accession>
<dbReference type="PANTHER" id="PTHR21506">
    <property type="entry name" value="COMPONENT OF OLIGOMERIC GOLGI COMPLEX 6"/>
    <property type="match status" value="1"/>
</dbReference>
<dbReference type="EMBL" id="SKBQ01000065">
    <property type="protein sequence ID" value="TPX09624.1"/>
    <property type="molecule type" value="Genomic_DNA"/>
</dbReference>
<comment type="function">
    <text evidence="12">Acts as a component of the peripheral membrane COG complex that is involved in intra-Golgi protein trafficking. COG is located at the cis-Golgi, and regulates tethering of retrograde intra-Golgi vesicles and possibly a number of other membrane trafficking events.</text>
</comment>
<keyword evidence="8 13" id="KW-0653">Protein transport</keyword>
<comment type="subunit">
    <text evidence="13">Component of the conserved oligomeric Golgi complex.</text>
</comment>
<evidence type="ECO:0000313" key="16">
    <source>
        <dbReference type="EMBL" id="TPX09624.1"/>
    </source>
</evidence>
<evidence type="ECO:0000256" key="10">
    <source>
        <dbReference type="ARBA" id="ARBA00023136"/>
    </source>
</evidence>
<feature type="region of interest" description="Disordered" evidence="14">
    <location>
        <begin position="1026"/>
        <end position="1107"/>
    </location>
</feature>
<dbReference type="InterPro" id="IPR003959">
    <property type="entry name" value="ATPase_AAA_core"/>
</dbReference>
<dbReference type="Proteomes" id="UP000319257">
    <property type="component" value="Unassembled WGS sequence"/>
</dbReference>
<dbReference type="SMART" id="SM00382">
    <property type="entry name" value="AAA"/>
    <property type="match status" value="1"/>
</dbReference>
<evidence type="ECO:0000256" key="4">
    <source>
        <dbReference type="ARBA" id="ARBA00020973"/>
    </source>
</evidence>
<comment type="caution">
    <text evidence="16">The sequence shown here is derived from an EMBL/GenBank/DDBJ whole genome shotgun (WGS) entry which is preliminary data.</text>
</comment>
<dbReference type="InterPro" id="IPR015415">
    <property type="entry name" value="Spast_Vps4_C"/>
</dbReference>